<reference evidence="2 3" key="2">
    <citation type="submission" date="2023-06" db="EMBL/GenBank/DDBJ databases">
        <authorList>
            <person name="Zeman M."/>
            <person name="Kubasova T."/>
            <person name="Jahodarova E."/>
            <person name="Nykrynova M."/>
            <person name="Rychlik I."/>
        </authorList>
    </citation>
    <scope>NUCLEOTIDE SEQUENCE [LARGE SCALE GENOMIC DNA]</scope>
    <source>
        <strain evidence="2 3">154_Feed</strain>
    </source>
</reference>
<evidence type="ECO:0000313" key="2">
    <source>
        <dbReference type="EMBL" id="MDM8274384.1"/>
    </source>
</evidence>
<dbReference type="Proteomes" id="UP001529421">
    <property type="component" value="Unassembled WGS sequence"/>
</dbReference>
<name>A0ABT7V7J7_9ACTN</name>
<feature type="transmembrane region" description="Helical" evidence="1">
    <location>
        <begin position="6"/>
        <end position="27"/>
    </location>
</feature>
<evidence type="ECO:0000256" key="1">
    <source>
        <dbReference type="SAM" id="Phobius"/>
    </source>
</evidence>
<dbReference type="EMBL" id="JAUDDZ010000002">
    <property type="protein sequence ID" value="MDM8274384.1"/>
    <property type="molecule type" value="Genomic_DNA"/>
</dbReference>
<reference evidence="3" key="1">
    <citation type="submission" date="2023-06" db="EMBL/GenBank/DDBJ databases">
        <title>Identification and characterization of horizontal gene transfer across gut microbiota members of farm animals based on homology search.</title>
        <authorList>
            <person name="Zeman M."/>
            <person name="Kubasova T."/>
            <person name="Jahodarova E."/>
            <person name="Nykrynova M."/>
            <person name="Rychlik I."/>
        </authorList>
    </citation>
    <scope>NUCLEOTIDE SEQUENCE [LARGE SCALE GENOMIC DNA]</scope>
    <source>
        <strain evidence="3">154_Feed</strain>
    </source>
</reference>
<proteinExistence type="predicted"/>
<sequence length="46" mass="4828">MDIVEPIALFIGVILAAALIYALIAAVKSRFGRSGDGRRGGGSHMR</sequence>
<keyword evidence="3" id="KW-1185">Reference proteome</keyword>
<protein>
    <submittedName>
        <fullName evidence="2">Uncharacterized protein</fullName>
    </submittedName>
</protein>
<dbReference type="RefSeq" id="WP_204673016.1">
    <property type="nucleotide sequence ID" value="NZ_JACJKQ010000011.1"/>
</dbReference>
<gene>
    <name evidence="2" type="ORF">QUW28_02550</name>
</gene>
<organism evidence="2 3">
    <name type="scientific">Enorma phocaeensis</name>
    <dbReference type="NCBI Taxonomy" id="1871019"/>
    <lineage>
        <taxon>Bacteria</taxon>
        <taxon>Bacillati</taxon>
        <taxon>Actinomycetota</taxon>
        <taxon>Coriobacteriia</taxon>
        <taxon>Coriobacteriales</taxon>
        <taxon>Coriobacteriaceae</taxon>
        <taxon>Enorma</taxon>
    </lineage>
</organism>
<comment type="caution">
    <text evidence="2">The sequence shown here is derived from an EMBL/GenBank/DDBJ whole genome shotgun (WGS) entry which is preliminary data.</text>
</comment>
<accession>A0ABT7V7J7</accession>
<keyword evidence="1" id="KW-0472">Membrane</keyword>
<keyword evidence="1" id="KW-1133">Transmembrane helix</keyword>
<keyword evidence="1" id="KW-0812">Transmembrane</keyword>
<evidence type="ECO:0000313" key="3">
    <source>
        <dbReference type="Proteomes" id="UP001529421"/>
    </source>
</evidence>